<dbReference type="Proteomes" id="UP000252100">
    <property type="component" value="Chromosome"/>
</dbReference>
<accession>A0A345BVH2</accession>
<dbReference type="EMBL" id="CP031092">
    <property type="protein sequence ID" value="AXF54953.1"/>
    <property type="molecule type" value="Genomic_DNA"/>
</dbReference>
<name>A0A345BVH2_9BACI</name>
<sequence>MNHTPKRYFYLRSLNHAVEPITWPKIKEDGFDLSVKREDVPFFITFFRELTDLYENKAVRVPDSYRHYMEEVASFFREQAREMCQCTSLQSESSFYVIPFSDFVAAFMLADEAFERIFQDNEKMVHHFDKVLTYYKRFNLKADPIKAQFILDHLPELSFHYE</sequence>
<evidence type="ECO:0000313" key="2">
    <source>
        <dbReference type="Proteomes" id="UP000252100"/>
    </source>
</evidence>
<dbReference type="KEGG" id="rue:DT065_02260"/>
<reference evidence="1 2" key="1">
    <citation type="journal article" date="2018" name="J. Microbiol.">
        <title>Salicibibacter kimchii gen. nov., sp. nov., a moderately halophilic and alkalitolerant bacterium in the family Bacillaceae, isolated from kimchi.</title>
        <authorList>
            <person name="Jang J.Y."/>
            <person name="Oh Y.J."/>
            <person name="Lim S.K."/>
            <person name="Park H.K."/>
            <person name="Lee C."/>
            <person name="Kim J.Y."/>
            <person name="Lee M.A."/>
            <person name="Choi H.J."/>
        </authorList>
    </citation>
    <scope>NUCLEOTIDE SEQUENCE [LARGE SCALE GENOMIC DNA]</scope>
    <source>
        <strain evidence="1 2">NKC1-1</strain>
    </source>
</reference>
<evidence type="ECO:0000313" key="1">
    <source>
        <dbReference type="EMBL" id="AXF54953.1"/>
    </source>
</evidence>
<dbReference type="OrthoDB" id="2963924at2"/>
<protein>
    <submittedName>
        <fullName evidence="1">Uncharacterized protein</fullName>
    </submittedName>
</protein>
<keyword evidence="2" id="KW-1185">Reference proteome</keyword>
<dbReference type="RefSeq" id="WP_114370485.1">
    <property type="nucleotide sequence ID" value="NZ_CP031092.1"/>
</dbReference>
<gene>
    <name evidence="1" type="ORF">DT065_02260</name>
</gene>
<proteinExistence type="predicted"/>
<organism evidence="1 2">
    <name type="scientific">Salicibibacter kimchii</name>
    <dbReference type="NCBI Taxonomy" id="2099786"/>
    <lineage>
        <taxon>Bacteria</taxon>
        <taxon>Bacillati</taxon>
        <taxon>Bacillota</taxon>
        <taxon>Bacilli</taxon>
        <taxon>Bacillales</taxon>
        <taxon>Bacillaceae</taxon>
        <taxon>Salicibibacter</taxon>
    </lineage>
</organism>
<dbReference type="AlphaFoldDB" id="A0A345BVH2"/>